<dbReference type="GO" id="GO:0071818">
    <property type="term" value="C:BAT3 complex"/>
    <property type="evidence" value="ECO:0007669"/>
    <property type="project" value="TreeGrafter"/>
</dbReference>
<dbReference type="InterPro" id="IPR029071">
    <property type="entry name" value="Ubiquitin-like_domsf"/>
</dbReference>
<dbReference type="GO" id="GO:0036503">
    <property type="term" value="P:ERAD pathway"/>
    <property type="evidence" value="ECO:0007669"/>
    <property type="project" value="TreeGrafter"/>
</dbReference>
<dbReference type="PANTHER" id="PTHR15204:SF5">
    <property type="entry name" value="LARGE PROLINE-RICH PROTEIN BAG6 ISOFORM X1"/>
    <property type="match status" value="1"/>
</dbReference>
<feature type="region of interest" description="Disordered" evidence="1">
    <location>
        <begin position="135"/>
        <end position="169"/>
    </location>
</feature>
<name>A0AA89BFB4_9ASTE</name>
<dbReference type="SMART" id="SM00213">
    <property type="entry name" value="UBQ"/>
    <property type="match status" value="1"/>
</dbReference>
<dbReference type="PROSITE" id="PS00299">
    <property type="entry name" value="UBIQUITIN_1"/>
    <property type="match status" value="1"/>
</dbReference>
<dbReference type="Proteomes" id="UP001188597">
    <property type="component" value="Unassembled WGS sequence"/>
</dbReference>
<comment type="caution">
    <text evidence="3">The sequence shown here is derived from an EMBL/GenBank/DDBJ whole genome shotgun (WGS) entry which is preliminary data.</text>
</comment>
<protein>
    <recommendedName>
        <fullName evidence="2">Ubiquitin-like domain-containing protein</fullName>
    </recommendedName>
</protein>
<feature type="compositionally biased region" description="Polar residues" evidence="1">
    <location>
        <begin position="533"/>
        <end position="549"/>
    </location>
</feature>
<feature type="region of interest" description="Disordered" evidence="1">
    <location>
        <begin position="224"/>
        <end position="249"/>
    </location>
</feature>
<dbReference type="Gene3D" id="3.10.20.90">
    <property type="entry name" value="Phosphatidylinositol 3-kinase Catalytic Subunit, Chain A, domain 1"/>
    <property type="match status" value="1"/>
</dbReference>
<accession>A0AA89BFB4</accession>
<organism evidence="3 4">
    <name type="scientific">Escallonia herrerae</name>
    <dbReference type="NCBI Taxonomy" id="1293975"/>
    <lineage>
        <taxon>Eukaryota</taxon>
        <taxon>Viridiplantae</taxon>
        <taxon>Streptophyta</taxon>
        <taxon>Embryophyta</taxon>
        <taxon>Tracheophyta</taxon>
        <taxon>Spermatophyta</taxon>
        <taxon>Magnoliopsida</taxon>
        <taxon>eudicotyledons</taxon>
        <taxon>Gunneridae</taxon>
        <taxon>Pentapetalae</taxon>
        <taxon>asterids</taxon>
        <taxon>campanulids</taxon>
        <taxon>Escalloniales</taxon>
        <taxon>Escalloniaceae</taxon>
        <taxon>Escallonia</taxon>
    </lineage>
</organism>
<evidence type="ECO:0000313" key="4">
    <source>
        <dbReference type="Proteomes" id="UP001188597"/>
    </source>
</evidence>
<feature type="compositionally biased region" description="Polar residues" evidence="1">
    <location>
        <begin position="645"/>
        <end position="656"/>
    </location>
</feature>
<reference evidence="3" key="1">
    <citation type="submission" date="2022-12" db="EMBL/GenBank/DDBJ databases">
        <title>Draft genome assemblies for two species of Escallonia (Escalloniales).</title>
        <authorList>
            <person name="Chanderbali A."/>
            <person name="Dervinis C."/>
            <person name="Anghel I."/>
            <person name="Soltis D."/>
            <person name="Soltis P."/>
            <person name="Zapata F."/>
        </authorList>
    </citation>
    <scope>NUCLEOTIDE SEQUENCE</scope>
    <source>
        <strain evidence="3">UCBG64.0493</strain>
        <tissue evidence="3">Leaf</tissue>
    </source>
</reference>
<evidence type="ECO:0000256" key="1">
    <source>
        <dbReference type="SAM" id="MobiDB-lite"/>
    </source>
</evidence>
<feature type="compositionally biased region" description="Polar residues" evidence="1">
    <location>
        <begin position="709"/>
        <end position="740"/>
    </location>
</feature>
<evidence type="ECO:0000313" key="3">
    <source>
        <dbReference type="EMBL" id="KAK3038878.1"/>
    </source>
</evidence>
<dbReference type="SUPFAM" id="SSF54236">
    <property type="entry name" value="Ubiquitin-like"/>
    <property type="match status" value="1"/>
</dbReference>
<feature type="compositionally biased region" description="Polar residues" evidence="1">
    <location>
        <begin position="617"/>
        <end position="636"/>
    </location>
</feature>
<feature type="region of interest" description="Disordered" evidence="1">
    <location>
        <begin position="614"/>
        <end position="744"/>
    </location>
</feature>
<dbReference type="AlphaFoldDB" id="A0AA89BFB4"/>
<dbReference type="Pfam" id="PF00240">
    <property type="entry name" value="ubiquitin"/>
    <property type="match status" value="1"/>
</dbReference>
<dbReference type="InterPro" id="IPR000626">
    <property type="entry name" value="Ubiquitin-like_dom"/>
</dbReference>
<sequence length="945" mass="99132">MADQYTPGGASTSDASAESSGSSVELNIKTLDSQIFTFQVDKNVGHCFSLFVIGHQFGQKLLLYVLAQQQMSVLVFKETIASKVGVPVGQQRLIFRGKVLKDNHLLSEYRILSFIQLNCISDVDNGHTLHLVVRQPSEPQPSSGTNNGERNANGVDRGPEAAGAPRTRVGQVSHSVVLGTFNLGEQGEGIVPDLNRVVGAVLNSIGIGAVGTGGTQANMQFNAPGQVPQGNETGRAGGNQTGSPPQPGPQVLQIPLGAAGPIPSIYVPIPDSLNTLSEFMNRMELALSQNAYQPNQSSNHRGELPAVALPADARGLPTPEALAVVLQHAQRLLSDHAITALSRVAGRVEQEGGSTDPVVRNQIQSESMVVGLLMQQIGALLLELGRTMLTLRMGRSPDESSVNAGPAVYISPAGPNPIMVQPFPLQAGPLFGGSGVSPVTPGAFGAVPRHINIHVHTGMGQSILDAVCICFNLGVSLVPLLSAVGPRTTNGDGSQGDRVNGTGSGDSGQPQVLPIRNVAGAAVPSPNGAPVSSAEQLGVTVSQPSPDSVSLSTVIAEVSSRLRNIVGNMRSDESEPGQPERSAFHNESIGLGTGNDEGSNNQIDSIRNVVGEIGLPSSVSAPGTEDQTTQPDSHQPSNKEDMEAGTSSSAVGTDNTLKPEGGRECASRASQETDNCEGAPAVPLGLGLGGLQPKKRSKQPRSLGKSGDGATSNAPATNQDQNMRSEGQQPLLQPSGQHVSGDQFDPASAMSQVLQSPALNGLLAGVSQQTGVGSPDALRNMLGQLTQSPVMMNTVNQIAQQMEGQDLGNMFSGRGGGIDLSRMVQQMMPIVSQAFGGISNFPGQVPAVEREPLTLINERRPSRDERPQDQNSQIDLQQVAQRIEHQDLPEEVFRSVVESAINLYNGSDAEGLVDELCTEEGLASEFVELLRRDISERLRDERGSE</sequence>
<feature type="region of interest" description="Disordered" evidence="1">
    <location>
        <begin position="488"/>
        <end position="549"/>
    </location>
</feature>
<dbReference type="InterPro" id="IPR019954">
    <property type="entry name" value="Ubiquitin_CS"/>
</dbReference>
<dbReference type="PROSITE" id="PS50053">
    <property type="entry name" value="UBIQUITIN_2"/>
    <property type="match status" value="1"/>
</dbReference>
<feature type="domain" description="Ubiquitin-like" evidence="2">
    <location>
        <begin position="24"/>
        <end position="111"/>
    </location>
</feature>
<dbReference type="EMBL" id="JAVXUP010000088">
    <property type="protein sequence ID" value="KAK3038878.1"/>
    <property type="molecule type" value="Genomic_DNA"/>
</dbReference>
<keyword evidence="4" id="KW-1185">Reference proteome</keyword>
<feature type="compositionally biased region" description="Polar residues" evidence="1">
    <location>
        <begin position="140"/>
        <end position="150"/>
    </location>
</feature>
<gene>
    <name evidence="3" type="ORF">RJ639_028600</name>
</gene>
<dbReference type="PANTHER" id="PTHR15204">
    <property type="entry name" value="LARGE PROLINE-RICH PROTEIN BAG6"/>
    <property type="match status" value="1"/>
</dbReference>
<evidence type="ECO:0000259" key="2">
    <source>
        <dbReference type="PROSITE" id="PS50053"/>
    </source>
</evidence>
<proteinExistence type="predicted"/>
<feature type="region of interest" description="Disordered" evidence="1">
    <location>
        <begin position="568"/>
        <end position="602"/>
    </location>
</feature>
<dbReference type="GO" id="GO:0031593">
    <property type="term" value="F:polyubiquitin modification-dependent protein binding"/>
    <property type="evidence" value="ECO:0007669"/>
    <property type="project" value="TreeGrafter"/>
</dbReference>
<dbReference type="GO" id="GO:0051787">
    <property type="term" value="F:misfolded protein binding"/>
    <property type="evidence" value="ECO:0007669"/>
    <property type="project" value="TreeGrafter"/>
</dbReference>